<reference evidence="2 3" key="1">
    <citation type="submission" date="2024-11" db="EMBL/GenBank/DDBJ databases">
        <title>A near-complete genome assembly of Cinchona calisaya.</title>
        <authorList>
            <person name="Lian D.C."/>
            <person name="Zhao X.W."/>
            <person name="Wei L."/>
        </authorList>
    </citation>
    <scope>NUCLEOTIDE SEQUENCE [LARGE SCALE GENOMIC DNA]</scope>
    <source>
        <tissue evidence="2">Nenye</tissue>
    </source>
</reference>
<protein>
    <submittedName>
        <fullName evidence="2">Uncharacterized protein</fullName>
    </submittedName>
</protein>
<feature type="transmembrane region" description="Helical" evidence="1">
    <location>
        <begin position="49"/>
        <end position="69"/>
    </location>
</feature>
<proteinExistence type="predicted"/>
<gene>
    <name evidence="2" type="ORF">ACH5RR_034434</name>
</gene>
<dbReference type="Proteomes" id="UP001630127">
    <property type="component" value="Unassembled WGS sequence"/>
</dbReference>
<keyword evidence="3" id="KW-1185">Reference proteome</keyword>
<organism evidence="2 3">
    <name type="scientific">Cinchona calisaya</name>
    <dbReference type="NCBI Taxonomy" id="153742"/>
    <lineage>
        <taxon>Eukaryota</taxon>
        <taxon>Viridiplantae</taxon>
        <taxon>Streptophyta</taxon>
        <taxon>Embryophyta</taxon>
        <taxon>Tracheophyta</taxon>
        <taxon>Spermatophyta</taxon>
        <taxon>Magnoliopsida</taxon>
        <taxon>eudicotyledons</taxon>
        <taxon>Gunneridae</taxon>
        <taxon>Pentapetalae</taxon>
        <taxon>asterids</taxon>
        <taxon>lamiids</taxon>
        <taxon>Gentianales</taxon>
        <taxon>Rubiaceae</taxon>
        <taxon>Cinchonoideae</taxon>
        <taxon>Cinchoneae</taxon>
        <taxon>Cinchona</taxon>
    </lineage>
</organism>
<accession>A0ABD2YC72</accession>
<evidence type="ECO:0000313" key="2">
    <source>
        <dbReference type="EMBL" id="KAL3504593.1"/>
    </source>
</evidence>
<sequence>MRKGSREGVNGDLDSWSCFSDIVLNRVGLGNDWFGLDNVARKEDGEVKIVVSMVMVWDGLVGIVVAMAAEV</sequence>
<keyword evidence="1" id="KW-0812">Transmembrane</keyword>
<keyword evidence="1" id="KW-0472">Membrane</keyword>
<dbReference type="EMBL" id="JBJUIK010000014">
    <property type="protein sequence ID" value="KAL3504593.1"/>
    <property type="molecule type" value="Genomic_DNA"/>
</dbReference>
<evidence type="ECO:0000313" key="3">
    <source>
        <dbReference type="Proteomes" id="UP001630127"/>
    </source>
</evidence>
<name>A0ABD2YC72_9GENT</name>
<comment type="caution">
    <text evidence="2">The sequence shown here is derived from an EMBL/GenBank/DDBJ whole genome shotgun (WGS) entry which is preliminary data.</text>
</comment>
<keyword evidence="1" id="KW-1133">Transmembrane helix</keyword>
<dbReference type="AlphaFoldDB" id="A0ABD2YC72"/>
<evidence type="ECO:0000256" key="1">
    <source>
        <dbReference type="SAM" id="Phobius"/>
    </source>
</evidence>